<dbReference type="AlphaFoldDB" id="A0A1R2AZL6"/>
<protein>
    <submittedName>
        <fullName evidence="1">Uncharacterized protein</fullName>
    </submittedName>
</protein>
<evidence type="ECO:0000313" key="2">
    <source>
        <dbReference type="Proteomes" id="UP000187209"/>
    </source>
</evidence>
<organism evidence="1 2">
    <name type="scientific">Stentor coeruleus</name>
    <dbReference type="NCBI Taxonomy" id="5963"/>
    <lineage>
        <taxon>Eukaryota</taxon>
        <taxon>Sar</taxon>
        <taxon>Alveolata</taxon>
        <taxon>Ciliophora</taxon>
        <taxon>Postciliodesmatophora</taxon>
        <taxon>Heterotrichea</taxon>
        <taxon>Heterotrichida</taxon>
        <taxon>Stentoridae</taxon>
        <taxon>Stentor</taxon>
    </lineage>
</organism>
<gene>
    <name evidence="1" type="ORF">SteCoe_32183</name>
</gene>
<sequence length="162" mass="18962">MSSLTYHAEHLAWQQRVQQEKSRANNFHKTKSESLSYDQPVIENRPIFPKATVDEKPINYRALKHTLGYTFGGTRPIKHALYNNLDIRSSSISPEKHKRQVRENSQGASPCLLQLEKELRETRKTCGSRRSVESNLAYIKKLEEKLIRERKKRVKAEFQLKN</sequence>
<proteinExistence type="predicted"/>
<reference evidence="1 2" key="1">
    <citation type="submission" date="2016-11" db="EMBL/GenBank/DDBJ databases">
        <title>The macronuclear genome of Stentor coeruleus: a giant cell with tiny introns.</title>
        <authorList>
            <person name="Slabodnick M."/>
            <person name="Ruby J.G."/>
            <person name="Reiff S.B."/>
            <person name="Swart E.C."/>
            <person name="Gosai S."/>
            <person name="Prabakaran S."/>
            <person name="Witkowska E."/>
            <person name="Larue G.E."/>
            <person name="Fisher S."/>
            <person name="Freeman R.M."/>
            <person name="Gunawardena J."/>
            <person name="Chu W."/>
            <person name="Stover N.A."/>
            <person name="Gregory B.D."/>
            <person name="Nowacki M."/>
            <person name="Derisi J."/>
            <person name="Roy S.W."/>
            <person name="Marshall W.F."/>
            <person name="Sood P."/>
        </authorList>
    </citation>
    <scope>NUCLEOTIDE SEQUENCE [LARGE SCALE GENOMIC DNA]</scope>
    <source>
        <strain evidence="1">WM001</strain>
    </source>
</reference>
<comment type="caution">
    <text evidence="1">The sequence shown here is derived from an EMBL/GenBank/DDBJ whole genome shotgun (WGS) entry which is preliminary data.</text>
</comment>
<evidence type="ECO:0000313" key="1">
    <source>
        <dbReference type="EMBL" id="OMJ69956.1"/>
    </source>
</evidence>
<accession>A0A1R2AZL6</accession>
<keyword evidence="2" id="KW-1185">Reference proteome</keyword>
<dbReference type="Proteomes" id="UP000187209">
    <property type="component" value="Unassembled WGS sequence"/>
</dbReference>
<name>A0A1R2AZL6_9CILI</name>
<dbReference type="EMBL" id="MPUH01001139">
    <property type="protein sequence ID" value="OMJ69956.1"/>
    <property type="molecule type" value="Genomic_DNA"/>
</dbReference>